<organism evidence="2 3">
    <name type="scientific">Cytospora leucostoma</name>
    <dbReference type="NCBI Taxonomy" id="1230097"/>
    <lineage>
        <taxon>Eukaryota</taxon>
        <taxon>Fungi</taxon>
        <taxon>Dikarya</taxon>
        <taxon>Ascomycota</taxon>
        <taxon>Pezizomycotina</taxon>
        <taxon>Sordariomycetes</taxon>
        <taxon>Sordariomycetidae</taxon>
        <taxon>Diaporthales</taxon>
        <taxon>Cytosporaceae</taxon>
        <taxon>Cytospora</taxon>
    </lineage>
</organism>
<evidence type="ECO:0000313" key="2">
    <source>
        <dbReference type="EMBL" id="ROV92244.1"/>
    </source>
</evidence>
<dbReference type="AlphaFoldDB" id="A0A423VMJ1"/>
<accession>A0A423VMJ1</accession>
<protein>
    <recommendedName>
        <fullName evidence="4">F-box domain-containing protein</fullName>
    </recommendedName>
</protein>
<dbReference type="EMBL" id="LKEB01000086">
    <property type="protein sequence ID" value="ROV92244.1"/>
    <property type="molecule type" value="Genomic_DNA"/>
</dbReference>
<sequence length="505" mass="57087">MGETRIESKSWTSRLGRLMKGGKGRGGQDDQRDNGDTKSLKEPRKLQKQVTPQFPRPASSRQEGINDLGEREYSIFSDSTTLADSHDGVTDHTEMLHGLANRDSSDTIRELAWRQKALDEDDPEVIAMRKRQEAMLAAVPVDIWELIEAHLDPSDRVHLALTNKTFFAQLGTRALTELNLPENRFEKSKCLRHIDHLFPDHLLCFVCARYHLRTNPGAETLPTVYSENPVFDCPSAKKSIMPRTRVAHPRKLLPYAFVQLAMRAARYGPAYGIPPESLSRGWKDQESGWTHRTLYQVNQGHLLMRVRSWAFAPPMLTPTGMRHLLYERDEYLPYFSVCDHWKDGVLMEVCKCALGHVPAPPVSLTDQLKKGPHWAASQLVHGRGVGDPLCRECNFCQSGRRCPLCASEYLVKVSLMEDRTDPVQRFKYAIVVTRWCDLGDGTGPGMSPEWDAMNGVKCGYKSFDHVGRRSMMGVFESKISGIVPGVGLRNMNPGKTEGRGHDEWY</sequence>
<evidence type="ECO:0000313" key="3">
    <source>
        <dbReference type="Proteomes" id="UP000285146"/>
    </source>
</evidence>
<proteinExistence type="predicted"/>
<gene>
    <name evidence="2" type="ORF">VPNG_09661</name>
</gene>
<feature type="compositionally biased region" description="Basic and acidic residues" evidence="1">
    <location>
        <begin position="26"/>
        <end position="45"/>
    </location>
</feature>
<comment type="caution">
    <text evidence="2">The sequence shown here is derived from an EMBL/GenBank/DDBJ whole genome shotgun (WGS) entry which is preliminary data.</text>
</comment>
<dbReference type="OrthoDB" id="3912356at2759"/>
<name>A0A423VMJ1_9PEZI</name>
<evidence type="ECO:0000256" key="1">
    <source>
        <dbReference type="SAM" id="MobiDB-lite"/>
    </source>
</evidence>
<dbReference type="InParanoid" id="A0A423VMJ1"/>
<reference evidence="2 3" key="1">
    <citation type="submission" date="2015-09" db="EMBL/GenBank/DDBJ databases">
        <title>Host preference determinants of Valsa canker pathogens revealed by comparative genomics.</title>
        <authorList>
            <person name="Yin Z."/>
            <person name="Huang L."/>
        </authorList>
    </citation>
    <scope>NUCLEOTIDE SEQUENCE [LARGE SCALE GENOMIC DNA]</scope>
    <source>
        <strain evidence="2 3">SXYLt</strain>
    </source>
</reference>
<keyword evidence="3" id="KW-1185">Reference proteome</keyword>
<dbReference type="Proteomes" id="UP000285146">
    <property type="component" value="Unassembled WGS sequence"/>
</dbReference>
<dbReference type="STRING" id="1230097.A0A423VMJ1"/>
<feature type="region of interest" description="Disordered" evidence="1">
    <location>
        <begin position="1"/>
        <end position="66"/>
    </location>
</feature>
<evidence type="ECO:0008006" key="4">
    <source>
        <dbReference type="Google" id="ProtNLM"/>
    </source>
</evidence>